<keyword evidence="3" id="KW-1185">Reference proteome</keyword>
<sequence>MPTSSQPTPFQTYPPFPYYFTVLHLPSDWSEDDVVSFLKAREPLSSLYHIKVYEEFMWFEDLIKLVSERDFLFYLWYFAALRKQGELDIPLDVIPWTTKEIMERSEAPWDPVLLDLNFHFYVTGVDKPEGYPRWLLLETPAHEHHIKATKHRKEIQSIGLKKAGGGKGAQREAAKLEQQAFNELQEVLQELKAAESTFMTLQNAAEASQKQKDQASTENTDSKLSPAADTPPKRLSRQKSVCELPQGGVRTPTRASKRLNARKPTTPGSAARSLAAAEPATEEVAQNKKSRSWMSRCTWRAKVGLAVSLFGHRSWLNILGTELDKKDNMAPLGQMP</sequence>
<evidence type="ECO:0000313" key="3">
    <source>
        <dbReference type="Proteomes" id="UP001556367"/>
    </source>
</evidence>
<organism evidence="2 3">
    <name type="scientific">Hohenbuehelia grisea</name>
    <dbReference type="NCBI Taxonomy" id="104357"/>
    <lineage>
        <taxon>Eukaryota</taxon>
        <taxon>Fungi</taxon>
        <taxon>Dikarya</taxon>
        <taxon>Basidiomycota</taxon>
        <taxon>Agaricomycotina</taxon>
        <taxon>Agaricomycetes</taxon>
        <taxon>Agaricomycetidae</taxon>
        <taxon>Agaricales</taxon>
        <taxon>Pleurotineae</taxon>
        <taxon>Pleurotaceae</taxon>
        <taxon>Hohenbuehelia</taxon>
    </lineage>
</organism>
<protein>
    <submittedName>
        <fullName evidence="2">Uncharacterized protein</fullName>
    </submittedName>
</protein>
<accession>A0ABR3J4M8</accession>
<feature type="region of interest" description="Disordered" evidence="1">
    <location>
        <begin position="203"/>
        <end position="291"/>
    </location>
</feature>
<gene>
    <name evidence="2" type="ORF">HGRIS_007340</name>
</gene>
<feature type="compositionally biased region" description="Low complexity" evidence="1">
    <location>
        <begin position="270"/>
        <end position="279"/>
    </location>
</feature>
<reference evidence="3" key="1">
    <citation type="submission" date="2024-06" db="EMBL/GenBank/DDBJ databases">
        <title>Multi-omics analyses provide insights into the biosynthesis of the anticancer antibiotic pleurotin in Hohenbuehelia grisea.</title>
        <authorList>
            <person name="Weaver J.A."/>
            <person name="Alberti F."/>
        </authorList>
    </citation>
    <scope>NUCLEOTIDE SEQUENCE [LARGE SCALE GENOMIC DNA]</scope>
    <source>
        <strain evidence="3">T-177</strain>
    </source>
</reference>
<evidence type="ECO:0000256" key="1">
    <source>
        <dbReference type="SAM" id="MobiDB-lite"/>
    </source>
</evidence>
<evidence type="ECO:0000313" key="2">
    <source>
        <dbReference type="EMBL" id="KAL0950532.1"/>
    </source>
</evidence>
<dbReference type="EMBL" id="JASNQZ010000011">
    <property type="protein sequence ID" value="KAL0950532.1"/>
    <property type="molecule type" value="Genomic_DNA"/>
</dbReference>
<proteinExistence type="predicted"/>
<comment type="caution">
    <text evidence="2">The sequence shown here is derived from an EMBL/GenBank/DDBJ whole genome shotgun (WGS) entry which is preliminary data.</text>
</comment>
<name>A0ABR3J4M8_9AGAR</name>
<dbReference type="Proteomes" id="UP001556367">
    <property type="component" value="Unassembled WGS sequence"/>
</dbReference>